<dbReference type="EMBL" id="CAJPIN010000172">
    <property type="protein sequence ID" value="CAG2053151.1"/>
    <property type="molecule type" value="Genomic_DNA"/>
</dbReference>
<evidence type="ECO:0000313" key="2">
    <source>
        <dbReference type="Proteomes" id="UP001153148"/>
    </source>
</evidence>
<accession>A0ABN7NBF9</accession>
<comment type="caution">
    <text evidence="1">The sequence shown here is derived from an EMBL/GenBank/DDBJ whole genome shotgun (WGS) entry which is preliminary data.</text>
</comment>
<protein>
    <submittedName>
        <fullName evidence="1">Uncharacterized protein</fullName>
    </submittedName>
</protein>
<sequence length="146" mass="16296">MTFLLPLGPIVTSVKTNKLKASLQQRLPLSQTTKIPIHSATYSKKTSKSSSGEYKWISNRWEEQIKANEREAVSDIDIIAKTPNCLPSSLSVFISAWDSCTKCGYCSPNTITKDICMRLLKTQVQMPSGFVCRLFMRAVFVIVDSA</sequence>
<organism evidence="1 2">
    <name type="scientific">Timema podura</name>
    <name type="common">Walking stick</name>
    <dbReference type="NCBI Taxonomy" id="61482"/>
    <lineage>
        <taxon>Eukaryota</taxon>
        <taxon>Metazoa</taxon>
        <taxon>Ecdysozoa</taxon>
        <taxon>Arthropoda</taxon>
        <taxon>Hexapoda</taxon>
        <taxon>Insecta</taxon>
        <taxon>Pterygota</taxon>
        <taxon>Neoptera</taxon>
        <taxon>Polyneoptera</taxon>
        <taxon>Phasmatodea</taxon>
        <taxon>Timematodea</taxon>
        <taxon>Timematoidea</taxon>
        <taxon>Timematidae</taxon>
        <taxon>Timema</taxon>
    </lineage>
</organism>
<keyword evidence="2" id="KW-1185">Reference proteome</keyword>
<proteinExistence type="predicted"/>
<dbReference type="Proteomes" id="UP001153148">
    <property type="component" value="Unassembled WGS sequence"/>
</dbReference>
<name>A0ABN7NBF9_TIMPD</name>
<reference evidence="1" key="1">
    <citation type="submission" date="2021-03" db="EMBL/GenBank/DDBJ databases">
        <authorList>
            <person name="Tran Van P."/>
        </authorList>
    </citation>
    <scope>NUCLEOTIDE SEQUENCE</scope>
</reference>
<evidence type="ECO:0000313" key="1">
    <source>
        <dbReference type="EMBL" id="CAG2053151.1"/>
    </source>
</evidence>
<gene>
    <name evidence="1" type="ORF">TPAB3V08_LOCUS227</name>
</gene>